<dbReference type="OrthoDB" id="5424692at2759"/>
<gene>
    <name evidence="2" type="ORF">P168DRAFT_172889</name>
</gene>
<feature type="compositionally biased region" description="Basic and acidic residues" evidence="1">
    <location>
        <begin position="134"/>
        <end position="160"/>
    </location>
</feature>
<dbReference type="RefSeq" id="XP_024692580.1">
    <property type="nucleotide sequence ID" value="XM_024832904.1"/>
</dbReference>
<evidence type="ECO:0000256" key="1">
    <source>
        <dbReference type="SAM" id="MobiDB-lite"/>
    </source>
</evidence>
<proteinExistence type="predicted"/>
<feature type="compositionally biased region" description="Basic residues" evidence="1">
    <location>
        <begin position="55"/>
        <end position="70"/>
    </location>
</feature>
<keyword evidence="3" id="KW-1185">Reference proteome</keyword>
<accession>A0A2I1D284</accession>
<sequence>MDWDRNRRFDDHRGGESYRPANSRSYFRRSRSPQRNRSPRLFADTWVPSTTRTYGRVRSRSPPGFRRRPSRSPSPYNRDPGLSSYARSSPPPRRFSPRRDGRPRSPRQTSWRPRSPYNEGRPRNTSWSRPPSKRPRDPSPVHQDSRLSRSDRPSVPDHYVRYSPSLRQPPVRENGPRASAISRSRSPFRGVQRERHLDGSLNQRRRSPSPRRVPSVHASAPGSHSNSRLSSPSVDRVTTTQLDSTDRSPAHPAHDRRLSKPPDADRVVPAPYKLGKDDTNSRLAAPEQHLRMSGNDTDLGDIGVSRPSDAHDRDPQLDNAHSPSIPSHPRAFPSVQSQSPPSGPSHGSKHQFTHHRGLNLSLLSAPTRPRGGAGFKESSWAGGSARRGPVSAMPYGPPTGPRNINGPQGQGVEIIRQNTYRQGSNAGVINHPRAPRYMNHLSSSCSIIPGGRIISSSLDVSIEKRLSQLDSDQDRLLEQNTDSQSLKRLGVRDWDRFDRESSICALKSELAEGHLQRLADGGSVHAGTLF</sequence>
<feature type="region of interest" description="Disordered" evidence="1">
    <location>
        <begin position="1"/>
        <end position="407"/>
    </location>
</feature>
<evidence type="ECO:0000313" key="2">
    <source>
        <dbReference type="EMBL" id="PKY03986.1"/>
    </source>
</evidence>
<dbReference type="VEuPathDB" id="FungiDB:P168DRAFT_172889"/>
<feature type="compositionally biased region" description="Low complexity" evidence="1">
    <location>
        <begin position="333"/>
        <end position="346"/>
    </location>
</feature>
<dbReference type="Proteomes" id="UP000234254">
    <property type="component" value="Unassembled WGS sequence"/>
</dbReference>
<organism evidence="2 3">
    <name type="scientific">Aspergillus campestris (strain IBT 28561)</name>
    <dbReference type="NCBI Taxonomy" id="1392248"/>
    <lineage>
        <taxon>Eukaryota</taxon>
        <taxon>Fungi</taxon>
        <taxon>Dikarya</taxon>
        <taxon>Ascomycota</taxon>
        <taxon>Pezizomycotina</taxon>
        <taxon>Eurotiomycetes</taxon>
        <taxon>Eurotiomycetidae</taxon>
        <taxon>Eurotiales</taxon>
        <taxon>Aspergillaceae</taxon>
        <taxon>Aspergillus</taxon>
        <taxon>Aspergillus subgen. Circumdati</taxon>
    </lineage>
</organism>
<name>A0A2I1D284_ASPC2</name>
<dbReference type="AlphaFoldDB" id="A0A2I1D284"/>
<feature type="compositionally biased region" description="Polar residues" evidence="1">
    <location>
        <begin position="222"/>
        <end position="243"/>
    </location>
</feature>
<feature type="compositionally biased region" description="Basic residues" evidence="1">
    <location>
        <begin position="347"/>
        <end position="357"/>
    </location>
</feature>
<comment type="caution">
    <text evidence="2">The sequence shown here is derived from an EMBL/GenBank/DDBJ whole genome shotgun (WGS) entry which is preliminary data.</text>
</comment>
<feature type="compositionally biased region" description="Basic and acidic residues" evidence="1">
    <location>
        <begin position="1"/>
        <end position="16"/>
    </location>
</feature>
<feature type="compositionally biased region" description="Basic residues" evidence="1">
    <location>
        <begin position="26"/>
        <end position="38"/>
    </location>
</feature>
<evidence type="ECO:0008006" key="4">
    <source>
        <dbReference type="Google" id="ProtNLM"/>
    </source>
</evidence>
<feature type="compositionally biased region" description="Low complexity" evidence="1">
    <location>
        <begin position="176"/>
        <end position="189"/>
    </location>
</feature>
<dbReference type="GeneID" id="36540427"/>
<feature type="compositionally biased region" description="Basic and acidic residues" evidence="1">
    <location>
        <begin position="244"/>
        <end position="266"/>
    </location>
</feature>
<dbReference type="EMBL" id="MSFM01000007">
    <property type="protein sequence ID" value="PKY03986.1"/>
    <property type="molecule type" value="Genomic_DNA"/>
</dbReference>
<evidence type="ECO:0000313" key="3">
    <source>
        <dbReference type="Proteomes" id="UP000234254"/>
    </source>
</evidence>
<reference evidence="2" key="1">
    <citation type="submission" date="2016-12" db="EMBL/GenBank/DDBJ databases">
        <title>The genomes of Aspergillus section Nigri reveals drivers in fungal speciation.</title>
        <authorList>
            <consortium name="DOE Joint Genome Institute"/>
            <person name="Vesth T.C."/>
            <person name="Nybo J."/>
            <person name="Theobald S."/>
            <person name="Brandl J."/>
            <person name="Frisvad J.C."/>
            <person name="Nielsen K.F."/>
            <person name="Lyhne E.K."/>
            <person name="Kogle M.E."/>
            <person name="Kuo A."/>
            <person name="Riley R."/>
            <person name="Clum A."/>
            <person name="Nolan M."/>
            <person name="Lipzen A."/>
            <person name="Salamov A."/>
            <person name="Henrissat B."/>
            <person name="Wiebenga A."/>
            <person name="De vries R.P."/>
            <person name="Grigoriev I.V."/>
            <person name="Mortensen U.H."/>
            <person name="Andersen M.R."/>
            <person name="Baker S.E."/>
        </authorList>
    </citation>
    <scope>NUCLEOTIDE SEQUENCE</scope>
    <source>
        <strain evidence="2">IBT 28561</strain>
    </source>
</reference>
<protein>
    <recommendedName>
        <fullName evidence="4">Serine/arginine repetitive matrix protein 1</fullName>
    </recommendedName>
</protein>